<dbReference type="SUPFAM" id="SSF53335">
    <property type="entry name" value="S-adenosyl-L-methionine-dependent methyltransferases"/>
    <property type="match status" value="1"/>
</dbReference>
<evidence type="ECO:0000313" key="2">
    <source>
        <dbReference type="EnsemblMetazoa" id="CJA16195.1"/>
    </source>
</evidence>
<keyword evidence="3" id="KW-1185">Reference proteome</keyword>
<reference evidence="3" key="1">
    <citation type="submission" date="2010-08" db="EMBL/GenBank/DDBJ databases">
        <authorList>
            <consortium name="Caenorhabditis japonica Sequencing Consortium"/>
            <person name="Wilson R.K."/>
        </authorList>
    </citation>
    <scope>NUCLEOTIDE SEQUENCE [LARGE SCALE GENOMIC DNA]</scope>
    <source>
        <strain evidence="3">DF5081</strain>
    </source>
</reference>
<accession>A0A8R1I0J2</accession>
<dbReference type="InterPro" id="IPR041698">
    <property type="entry name" value="Methyltransf_25"/>
</dbReference>
<dbReference type="Gene3D" id="3.40.50.150">
    <property type="entry name" value="Vaccinia Virus protein VP39"/>
    <property type="match status" value="1"/>
</dbReference>
<sequence length="267" mass="30718">MTSRLAKLFTNSFKLATSDLANQYALPVKSMTGHVVSKYGAASSRRLNEKVVEQMRIDENDFIFEIGFGRGDALKMCFERVSSGRGMVFGVERSGYMDEVARKRFILEIAETDKIRIDSAIDLRNLPYPTDLFNHIFHVDVFYFLRQDHLVDITRELFRVLKPGGSVTCGMQFSRLEKLTEHRILEQSQWDPMRCLQALEAAHFSDVQINYHKDAEMGEYQIISARKSLSPIQDLDPEELMRQLAMDMKKERLAVAMMNNKKEAGDC</sequence>
<protein>
    <submittedName>
        <fullName evidence="2">Methyltransf_25 domain-containing protein</fullName>
    </submittedName>
</protein>
<organism evidence="2 3">
    <name type="scientific">Caenorhabditis japonica</name>
    <dbReference type="NCBI Taxonomy" id="281687"/>
    <lineage>
        <taxon>Eukaryota</taxon>
        <taxon>Metazoa</taxon>
        <taxon>Ecdysozoa</taxon>
        <taxon>Nematoda</taxon>
        <taxon>Chromadorea</taxon>
        <taxon>Rhabditida</taxon>
        <taxon>Rhabditina</taxon>
        <taxon>Rhabditomorpha</taxon>
        <taxon>Rhabditoidea</taxon>
        <taxon>Rhabditidae</taxon>
        <taxon>Peloderinae</taxon>
        <taxon>Caenorhabditis</taxon>
    </lineage>
</organism>
<dbReference type="Proteomes" id="UP000005237">
    <property type="component" value="Unassembled WGS sequence"/>
</dbReference>
<name>A0A8R1I0J2_CAEJA</name>
<dbReference type="EnsemblMetazoa" id="CJA16195.1">
    <property type="protein sequence ID" value="CJA16195.1"/>
    <property type="gene ID" value="WBGene00135399"/>
</dbReference>
<reference evidence="2" key="2">
    <citation type="submission" date="2022-06" db="UniProtKB">
        <authorList>
            <consortium name="EnsemblMetazoa"/>
        </authorList>
    </citation>
    <scope>IDENTIFICATION</scope>
    <source>
        <strain evidence="2">DF5081</strain>
    </source>
</reference>
<evidence type="ECO:0000259" key="1">
    <source>
        <dbReference type="Pfam" id="PF13649"/>
    </source>
</evidence>
<dbReference type="AlphaFoldDB" id="A0A8R1I0J2"/>
<dbReference type="Pfam" id="PF13649">
    <property type="entry name" value="Methyltransf_25"/>
    <property type="match status" value="1"/>
</dbReference>
<dbReference type="InterPro" id="IPR029063">
    <property type="entry name" value="SAM-dependent_MTases_sf"/>
</dbReference>
<feature type="domain" description="Methyltransferase" evidence="1">
    <location>
        <begin position="63"/>
        <end position="165"/>
    </location>
</feature>
<proteinExistence type="predicted"/>
<evidence type="ECO:0000313" key="3">
    <source>
        <dbReference type="Proteomes" id="UP000005237"/>
    </source>
</evidence>